<dbReference type="RefSeq" id="WP_072901608.1">
    <property type="nucleotide sequence ID" value="NZ_FRAD01000004.1"/>
</dbReference>
<evidence type="ECO:0000259" key="8">
    <source>
        <dbReference type="PROSITE" id="PS51379"/>
    </source>
</evidence>
<dbReference type="AlphaFoldDB" id="A0A1M6K4I9"/>
<dbReference type="InterPro" id="IPR017896">
    <property type="entry name" value="4Fe4S_Fe-S-bd"/>
</dbReference>
<dbReference type="EMBL" id="FRAD01000004">
    <property type="protein sequence ID" value="SHJ53869.1"/>
    <property type="molecule type" value="Genomic_DNA"/>
</dbReference>
<dbReference type="OrthoDB" id="9804603at2"/>
<gene>
    <name evidence="9" type="ORF">SAMN02745248_00333</name>
</gene>
<dbReference type="SUPFAM" id="SSF54862">
    <property type="entry name" value="4Fe-4S ferredoxins"/>
    <property type="match status" value="1"/>
</dbReference>
<keyword evidence="7" id="KW-0411">Iron-sulfur</keyword>
<name>A0A1M6K4I9_9CLOT</name>
<dbReference type="PROSITE" id="PS51379">
    <property type="entry name" value="4FE4S_FER_2"/>
    <property type="match status" value="2"/>
</dbReference>
<dbReference type="GO" id="GO:0051539">
    <property type="term" value="F:4 iron, 4 sulfur cluster binding"/>
    <property type="evidence" value="ECO:0007669"/>
    <property type="project" value="UniProtKB-KW"/>
</dbReference>
<proteinExistence type="predicted"/>
<evidence type="ECO:0000256" key="3">
    <source>
        <dbReference type="ARBA" id="ARBA00022723"/>
    </source>
</evidence>
<evidence type="ECO:0000313" key="9">
    <source>
        <dbReference type="EMBL" id="SHJ53869.1"/>
    </source>
</evidence>
<dbReference type="PROSITE" id="PS00198">
    <property type="entry name" value="4FE4S_FER_1"/>
    <property type="match status" value="1"/>
</dbReference>
<evidence type="ECO:0000256" key="4">
    <source>
        <dbReference type="ARBA" id="ARBA00022737"/>
    </source>
</evidence>
<dbReference type="STRING" id="1121331.SAMN02745248_00333"/>
<evidence type="ECO:0000256" key="5">
    <source>
        <dbReference type="ARBA" id="ARBA00022982"/>
    </source>
</evidence>
<keyword evidence="4" id="KW-0677">Repeat</keyword>
<evidence type="ECO:0000256" key="7">
    <source>
        <dbReference type="ARBA" id="ARBA00023014"/>
    </source>
</evidence>
<dbReference type="GO" id="GO:0046872">
    <property type="term" value="F:metal ion binding"/>
    <property type="evidence" value="ECO:0007669"/>
    <property type="project" value="UniProtKB-KW"/>
</dbReference>
<dbReference type="PANTHER" id="PTHR43687:SF6">
    <property type="entry name" value="L-ASPARTATE SEMIALDEHYDE SULFURTRANSFERASE IRON-SULFUR SUBUNIT"/>
    <property type="match status" value="1"/>
</dbReference>
<evidence type="ECO:0000256" key="2">
    <source>
        <dbReference type="ARBA" id="ARBA00022485"/>
    </source>
</evidence>
<keyword evidence="6" id="KW-0408">Iron</keyword>
<feature type="domain" description="4Fe-4S ferredoxin-type" evidence="8">
    <location>
        <begin position="3"/>
        <end position="32"/>
    </location>
</feature>
<sequence length="67" mass="7226">MAKRKAVVGKQCVACGSCVIICPKQAIFVYKGTKAVVDYDKCVGCGLCQKACPAGIINVEENFQNRR</sequence>
<keyword evidence="5" id="KW-0249">Electron transport</keyword>
<dbReference type="InterPro" id="IPR017900">
    <property type="entry name" value="4Fe4S_Fe_S_CS"/>
</dbReference>
<accession>A0A1M6K4I9</accession>
<evidence type="ECO:0000256" key="6">
    <source>
        <dbReference type="ARBA" id="ARBA00023004"/>
    </source>
</evidence>
<evidence type="ECO:0000256" key="1">
    <source>
        <dbReference type="ARBA" id="ARBA00022448"/>
    </source>
</evidence>
<dbReference type="Pfam" id="PF12838">
    <property type="entry name" value="Fer4_7"/>
    <property type="match status" value="1"/>
</dbReference>
<keyword evidence="10" id="KW-1185">Reference proteome</keyword>
<reference evidence="9 10" key="1">
    <citation type="submission" date="2016-11" db="EMBL/GenBank/DDBJ databases">
        <authorList>
            <person name="Jaros S."/>
            <person name="Januszkiewicz K."/>
            <person name="Wedrychowicz H."/>
        </authorList>
    </citation>
    <scope>NUCLEOTIDE SEQUENCE [LARGE SCALE GENOMIC DNA]</scope>
    <source>
        <strain evidence="9 10">DSM 3090</strain>
    </source>
</reference>
<dbReference type="Proteomes" id="UP000183952">
    <property type="component" value="Unassembled WGS sequence"/>
</dbReference>
<dbReference type="InterPro" id="IPR050572">
    <property type="entry name" value="Fe-S_Ferredoxin"/>
</dbReference>
<dbReference type="PANTHER" id="PTHR43687">
    <property type="entry name" value="ADENYLYLSULFATE REDUCTASE, BETA SUBUNIT"/>
    <property type="match status" value="1"/>
</dbReference>
<keyword evidence="2" id="KW-0004">4Fe-4S</keyword>
<dbReference type="Gene3D" id="3.30.70.20">
    <property type="match status" value="1"/>
</dbReference>
<evidence type="ECO:0000313" key="10">
    <source>
        <dbReference type="Proteomes" id="UP000183952"/>
    </source>
</evidence>
<protein>
    <submittedName>
        <fullName evidence="9">4Fe-4S dicluster domain-containing protein</fullName>
    </submittedName>
</protein>
<keyword evidence="3" id="KW-0479">Metal-binding</keyword>
<feature type="domain" description="4Fe-4S ferredoxin-type" evidence="8">
    <location>
        <begin position="33"/>
        <end position="62"/>
    </location>
</feature>
<keyword evidence="1" id="KW-0813">Transport</keyword>
<organism evidence="9 10">
    <name type="scientific">Hathewaya proteolytica DSM 3090</name>
    <dbReference type="NCBI Taxonomy" id="1121331"/>
    <lineage>
        <taxon>Bacteria</taxon>
        <taxon>Bacillati</taxon>
        <taxon>Bacillota</taxon>
        <taxon>Clostridia</taxon>
        <taxon>Eubacteriales</taxon>
        <taxon>Clostridiaceae</taxon>
        <taxon>Hathewaya</taxon>
    </lineage>
</organism>